<dbReference type="RefSeq" id="WP_149850212.1">
    <property type="nucleotide sequence ID" value="NZ_VUOB01000024.1"/>
</dbReference>
<proteinExistence type="predicted"/>
<evidence type="ECO:0000313" key="1">
    <source>
        <dbReference type="EMBL" id="KAA2261858.1"/>
    </source>
</evidence>
<name>A0A5B2XDN1_9PSEU</name>
<dbReference type="InterPro" id="IPR012349">
    <property type="entry name" value="Split_barrel_FMN-bd"/>
</dbReference>
<dbReference type="OrthoDB" id="3212118at2"/>
<dbReference type="EMBL" id="VUOB01000024">
    <property type="protein sequence ID" value="KAA2261858.1"/>
    <property type="molecule type" value="Genomic_DNA"/>
</dbReference>
<organism evidence="1 2">
    <name type="scientific">Solihabitans fulvus</name>
    <dbReference type="NCBI Taxonomy" id="1892852"/>
    <lineage>
        <taxon>Bacteria</taxon>
        <taxon>Bacillati</taxon>
        <taxon>Actinomycetota</taxon>
        <taxon>Actinomycetes</taxon>
        <taxon>Pseudonocardiales</taxon>
        <taxon>Pseudonocardiaceae</taxon>
        <taxon>Solihabitans</taxon>
    </lineage>
</organism>
<accession>A0A5B2XDN1</accession>
<reference evidence="1 2" key="1">
    <citation type="submission" date="2019-09" db="EMBL/GenBank/DDBJ databases">
        <title>Goodfellowia gen. nov., a new genus of the Pseudonocardineae related to Actinoalloteichus, containing Goodfellowia coeruleoviolacea gen. nov., comb. nov. gen. nov., comb. nov.</title>
        <authorList>
            <person name="Labeda D."/>
        </authorList>
    </citation>
    <scope>NUCLEOTIDE SEQUENCE [LARGE SCALE GENOMIC DNA]</scope>
    <source>
        <strain evidence="1 2">AN110305</strain>
    </source>
</reference>
<dbReference type="Pfam" id="PF12900">
    <property type="entry name" value="Pyridox_ox_2"/>
    <property type="match status" value="1"/>
</dbReference>
<keyword evidence="2" id="KW-1185">Reference proteome</keyword>
<dbReference type="InterPro" id="IPR024747">
    <property type="entry name" value="Pyridox_Oxase-rel"/>
</dbReference>
<dbReference type="Proteomes" id="UP000323454">
    <property type="component" value="Unassembled WGS sequence"/>
</dbReference>
<dbReference type="SUPFAM" id="SSF50475">
    <property type="entry name" value="FMN-binding split barrel"/>
    <property type="match status" value="1"/>
</dbReference>
<evidence type="ECO:0000313" key="2">
    <source>
        <dbReference type="Proteomes" id="UP000323454"/>
    </source>
</evidence>
<comment type="caution">
    <text evidence="1">The sequence shown here is derived from an EMBL/GenBank/DDBJ whole genome shotgun (WGS) entry which is preliminary data.</text>
</comment>
<gene>
    <name evidence="1" type="ORF">F0L68_15115</name>
</gene>
<dbReference type="Gene3D" id="2.30.110.10">
    <property type="entry name" value="Electron Transport, Fmn-binding Protein, Chain A"/>
    <property type="match status" value="1"/>
</dbReference>
<sequence length="148" mass="16006">MFDSAGLRVLDERECLRLLSTVPIGRIVFTEQAMPAVQPVTFAVVGRSVVLRAGQGSKLAAATRNAVVAFEADEFDHRARSGWSVVAIGRAQLVLDEDEQAELARLDLHSWTPGTGDHFVRIAIELVNGRRIANGSERVDVDGDAPGE</sequence>
<protein>
    <submittedName>
        <fullName evidence="1">Pyridoxamine 5'-phosphate oxidase family protein</fullName>
    </submittedName>
</protein>
<reference evidence="1 2" key="2">
    <citation type="submission" date="2019-09" db="EMBL/GenBank/DDBJ databases">
        <authorList>
            <person name="Jin C."/>
        </authorList>
    </citation>
    <scope>NUCLEOTIDE SEQUENCE [LARGE SCALE GENOMIC DNA]</scope>
    <source>
        <strain evidence="1 2">AN110305</strain>
    </source>
</reference>
<dbReference type="AlphaFoldDB" id="A0A5B2XDN1"/>